<sequence length="76" mass="8514">MDEHAVSVTQRALERTMDTLCDIVMTGGGQRSDFFTKALKERSVGLRASEARTIHWTTLARDNDEWRTLLASAQGC</sequence>
<dbReference type="WBParaSite" id="HCON_00096100-00001">
    <property type="protein sequence ID" value="HCON_00096100-00001"/>
    <property type="gene ID" value="HCON_00096100"/>
</dbReference>
<evidence type="ECO:0000313" key="1">
    <source>
        <dbReference type="Proteomes" id="UP000025227"/>
    </source>
</evidence>
<evidence type="ECO:0000313" key="2">
    <source>
        <dbReference type="WBParaSite" id="HCON_00096100-00001"/>
    </source>
</evidence>
<dbReference type="OrthoDB" id="5796520at2759"/>
<accession>A0A7I5EA11</accession>
<dbReference type="AlphaFoldDB" id="A0A7I5EA11"/>
<organism evidence="1 2">
    <name type="scientific">Haemonchus contortus</name>
    <name type="common">Barber pole worm</name>
    <dbReference type="NCBI Taxonomy" id="6289"/>
    <lineage>
        <taxon>Eukaryota</taxon>
        <taxon>Metazoa</taxon>
        <taxon>Ecdysozoa</taxon>
        <taxon>Nematoda</taxon>
        <taxon>Chromadorea</taxon>
        <taxon>Rhabditida</taxon>
        <taxon>Rhabditina</taxon>
        <taxon>Rhabditomorpha</taxon>
        <taxon>Strongyloidea</taxon>
        <taxon>Trichostrongylidae</taxon>
        <taxon>Haemonchus</taxon>
    </lineage>
</organism>
<keyword evidence="1" id="KW-1185">Reference proteome</keyword>
<proteinExistence type="predicted"/>
<name>A0A7I5EA11_HAECO</name>
<dbReference type="Proteomes" id="UP000025227">
    <property type="component" value="Unplaced"/>
</dbReference>
<reference evidence="2" key="1">
    <citation type="submission" date="2020-12" db="UniProtKB">
        <authorList>
            <consortium name="WormBaseParasite"/>
        </authorList>
    </citation>
    <scope>IDENTIFICATION</scope>
    <source>
        <strain evidence="2">MHco3</strain>
    </source>
</reference>
<protein>
    <submittedName>
        <fullName evidence="2">FGGY_C domain-containing protein</fullName>
    </submittedName>
</protein>